<gene>
    <name evidence="1" type="ORF">MPH_01350</name>
</gene>
<organism evidence="1 2">
    <name type="scientific">Macrophomina phaseolina (strain MS6)</name>
    <name type="common">Charcoal rot fungus</name>
    <dbReference type="NCBI Taxonomy" id="1126212"/>
    <lineage>
        <taxon>Eukaryota</taxon>
        <taxon>Fungi</taxon>
        <taxon>Dikarya</taxon>
        <taxon>Ascomycota</taxon>
        <taxon>Pezizomycotina</taxon>
        <taxon>Dothideomycetes</taxon>
        <taxon>Dothideomycetes incertae sedis</taxon>
        <taxon>Botryosphaeriales</taxon>
        <taxon>Botryosphaeriaceae</taxon>
        <taxon>Macrophomina</taxon>
    </lineage>
</organism>
<comment type="caution">
    <text evidence="1">The sequence shown here is derived from an EMBL/GenBank/DDBJ whole genome shotgun (WGS) entry which is preliminary data.</text>
</comment>
<dbReference type="HOGENOM" id="CLU_1256233_0_0_1"/>
<accession>K2S307</accession>
<dbReference type="EMBL" id="AHHD01000052">
    <property type="protein sequence ID" value="EKG21358.1"/>
    <property type="molecule type" value="Genomic_DNA"/>
</dbReference>
<dbReference type="InParanoid" id="K2S307"/>
<sequence length="220" mass="24276">MSSMSGFRLSSARSATTSTSAVVTMSNSLVFWRRLSVGAARAARAWRARRKAAFILKEDETVCPLSGGGLESWCWTDALQLRVHSQLLYLAVFLFSLSRVDAAPWCIHPPSLAREVDLGKRQRSQCGTVLAWLGVLACCDGSRQVLQERPRVFQDIEDQMTLAVEEGQEVCCRNISWTGPILPDKFPIWAVGIADGRTARRHTVGSPEMRELRVAHGSGS</sequence>
<proteinExistence type="predicted"/>
<dbReference type="AlphaFoldDB" id="K2S307"/>
<evidence type="ECO:0000313" key="2">
    <source>
        <dbReference type="Proteomes" id="UP000007129"/>
    </source>
</evidence>
<dbReference type="VEuPathDB" id="FungiDB:MPH_01350"/>
<evidence type="ECO:0000313" key="1">
    <source>
        <dbReference type="EMBL" id="EKG21358.1"/>
    </source>
</evidence>
<name>K2S307_MACPH</name>
<dbReference type="Proteomes" id="UP000007129">
    <property type="component" value="Unassembled WGS sequence"/>
</dbReference>
<protein>
    <submittedName>
        <fullName evidence="1">Uncharacterized protein</fullName>
    </submittedName>
</protein>
<reference evidence="1 2" key="1">
    <citation type="journal article" date="2012" name="BMC Genomics">
        <title>Tools to kill: Genome of one of the most destructive plant pathogenic fungi Macrophomina phaseolina.</title>
        <authorList>
            <person name="Islam M.S."/>
            <person name="Haque M.S."/>
            <person name="Islam M.M."/>
            <person name="Emdad E.M."/>
            <person name="Halim A."/>
            <person name="Hossen Q.M.M."/>
            <person name="Hossain M.Z."/>
            <person name="Ahmed B."/>
            <person name="Rahim S."/>
            <person name="Rahman M.S."/>
            <person name="Alam M.M."/>
            <person name="Hou S."/>
            <person name="Wan X."/>
            <person name="Saito J.A."/>
            <person name="Alam M."/>
        </authorList>
    </citation>
    <scope>NUCLEOTIDE SEQUENCE [LARGE SCALE GENOMIC DNA]</scope>
    <source>
        <strain evidence="1 2">MS6</strain>
    </source>
</reference>